<sequence length="1009" mass="111324">MAQEPLFRAPDFAIVRMSALPAGSLAPAPPDDLASPEAMRRYLREVAADPGVREAIAVSSAGLDGALHKVMSGAGMSTAGLRRAVLATTRYLSRMTHRPTPFGLMAGVTRARFDAEPKFRIGSEHRKHARADMGWLIKVIRPWESDPAVLARLRLVANDLCYVRGDRLVLPLVRQETGERAPDDREQTVRATRAVHAVMAAAEHPIGHGELVDRLCGQFPDAPPEVVRRMVAQLVEREFLLTDLRPSATTDDPLRHVLELLPEESALAGVRDALATYAATSPGQGRAAWRAATSAMRRLHADDRLIQVDLGMDADVVLPDEVAAELVEAATIARRILPSRFAPFDQLAGYRAAFIEHYGTGVLVPVKEVIDPETGIGPPAGYLLPPGHRRDPDRPASDGERDTLLLGLVQRGGPEIVLDDELVERLARFGGADEPASYAEVCAELVADSEDELRDGDFQLVATAMNFTRPGAMAGRFLHILPELGPAVAEVARDEAAPATPAQVVGPVLDSRLSNVAQVPLLADDLVAAGVFADRPEALDLDDLLIGADHDRFLVISRRDGRELAPMPFNALNPQLTLPNAVRLLIEIGESCTPPWPLWSWGAAGGMPYLPRVRRGRTILAPARWLPDSRLTEESDWATWVRAFERWRADWAVPDIVYATYTDHRVRLDLTSPAHLQMLRADLRKRPATVLQEAPAGGRYGFGWARGHATEIVVPMRPVRRRKISDTTRRRTTRQSHPPGGEWLYLKVYASPGRHGELLGRHVPALVRRAAALTDRWFFMRYRDEEPHLRLRFHGEPAALGTHLLPVVHGWAADLTAAKLISGIVLDTYRPEIDRYGGPELIEAAERAFGADSDSVLDQLALRAHGPLDVPMPLLLAANHLDLAKHLHGEGWQEWLLETFPKGPRHKAFQQHRREAVRLLDPATGFAELACLPGGQALLESWRRRAELITAYGRSVREALDDPSDVFASVLHMHHNRLAGIDPYAEQDAYAIARGALQAHQDRERHLNR</sequence>
<feature type="compositionally biased region" description="Basic and acidic residues" evidence="1">
    <location>
        <begin position="388"/>
        <end position="400"/>
    </location>
</feature>
<comment type="caution">
    <text evidence="4">The sequence shown here is derived from an EMBL/GenBank/DDBJ whole genome shotgun (WGS) entry which is preliminary data.</text>
</comment>
<evidence type="ECO:0000256" key="1">
    <source>
        <dbReference type="SAM" id="MobiDB-lite"/>
    </source>
</evidence>
<dbReference type="RefSeq" id="WP_151570971.1">
    <property type="nucleotide sequence ID" value="NZ_WBMT01000036.1"/>
</dbReference>
<protein>
    <submittedName>
        <fullName evidence="4">Lantibiotic dehydratase</fullName>
    </submittedName>
</protein>
<proteinExistence type="predicted"/>
<feature type="domain" description="Thiopeptide-type bacteriocin biosynthesis" evidence="3">
    <location>
        <begin position="743"/>
        <end position="995"/>
    </location>
</feature>
<dbReference type="Proteomes" id="UP000468735">
    <property type="component" value="Unassembled WGS sequence"/>
</dbReference>
<dbReference type="InterPro" id="IPR006827">
    <property type="entry name" value="Lant_deHydtase_N"/>
</dbReference>
<evidence type="ECO:0000259" key="3">
    <source>
        <dbReference type="Pfam" id="PF14028"/>
    </source>
</evidence>
<dbReference type="InterPro" id="IPR023809">
    <property type="entry name" value="Thiopep_bacteriocin_synth_dom"/>
</dbReference>
<feature type="region of interest" description="Disordered" evidence="1">
    <location>
        <begin position="377"/>
        <end position="400"/>
    </location>
</feature>
<dbReference type="AlphaFoldDB" id="A0A6H9YGA9"/>
<dbReference type="Pfam" id="PF04738">
    <property type="entry name" value="Lant_dehydr_N"/>
    <property type="match status" value="1"/>
</dbReference>
<evidence type="ECO:0000259" key="2">
    <source>
        <dbReference type="Pfam" id="PF04738"/>
    </source>
</evidence>
<evidence type="ECO:0000313" key="4">
    <source>
        <dbReference type="EMBL" id="KAB2339290.1"/>
    </source>
</evidence>
<organism evidence="4 5">
    <name type="scientific">Actinomadura rudentiformis</name>
    <dbReference type="NCBI Taxonomy" id="359158"/>
    <lineage>
        <taxon>Bacteria</taxon>
        <taxon>Bacillati</taxon>
        <taxon>Actinomycetota</taxon>
        <taxon>Actinomycetes</taxon>
        <taxon>Streptosporangiales</taxon>
        <taxon>Thermomonosporaceae</taxon>
        <taxon>Actinomadura</taxon>
    </lineage>
</organism>
<dbReference type="NCBIfam" id="TIGR03891">
    <property type="entry name" value="thiopep_ocin"/>
    <property type="match status" value="1"/>
</dbReference>
<feature type="domain" description="Lantibiotic dehydratase N-terminal" evidence="2">
    <location>
        <begin position="48"/>
        <end position="679"/>
    </location>
</feature>
<evidence type="ECO:0000313" key="5">
    <source>
        <dbReference type="Proteomes" id="UP000468735"/>
    </source>
</evidence>
<accession>A0A6H9YGA9</accession>
<dbReference type="Pfam" id="PF14028">
    <property type="entry name" value="Lant_dehydr_C"/>
    <property type="match status" value="1"/>
</dbReference>
<dbReference type="EMBL" id="WBMT01000036">
    <property type="protein sequence ID" value="KAB2339290.1"/>
    <property type="molecule type" value="Genomic_DNA"/>
</dbReference>
<gene>
    <name evidence="4" type="ORF">F8566_48150</name>
</gene>
<dbReference type="OrthoDB" id="1273722at2"/>
<keyword evidence="5" id="KW-1185">Reference proteome</keyword>
<name>A0A6H9YGA9_9ACTN</name>
<reference evidence="4 5" key="1">
    <citation type="submission" date="2019-09" db="EMBL/GenBank/DDBJ databases">
        <title>Actinomadura physcomitrii sp. nov., a novel actinomycete isolated from moss [Physcomitrium sphaericum (Ludw) Fuernr].</title>
        <authorList>
            <person name="Zhuang X."/>
            <person name="Liu C."/>
        </authorList>
    </citation>
    <scope>NUCLEOTIDE SEQUENCE [LARGE SCALE GENOMIC DNA]</scope>
    <source>
        <strain evidence="4 5">HMC1</strain>
    </source>
</reference>